<dbReference type="PROSITE" id="PS51725">
    <property type="entry name" value="ABM"/>
    <property type="match status" value="1"/>
</dbReference>
<gene>
    <name evidence="2" type="ORF">CDQ92_02890</name>
</gene>
<organism evidence="2 3">
    <name type="scientific">Sphingopyxis bauzanensis</name>
    <dbReference type="NCBI Taxonomy" id="651663"/>
    <lineage>
        <taxon>Bacteria</taxon>
        <taxon>Pseudomonadati</taxon>
        <taxon>Pseudomonadota</taxon>
        <taxon>Alphaproteobacteria</taxon>
        <taxon>Sphingomonadales</taxon>
        <taxon>Sphingomonadaceae</taxon>
        <taxon>Sphingopyxis</taxon>
    </lineage>
</organism>
<dbReference type="AlphaFoldDB" id="A0A246K1A1"/>
<dbReference type="GO" id="GO:0004497">
    <property type="term" value="F:monooxygenase activity"/>
    <property type="evidence" value="ECO:0007669"/>
    <property type="project" value="UniProtKB-KW"/>
</dbReference>
<dbReference type="SUPFAM" id="SSF54909">
    <property type="entry name" value="Dimeric alpha+beta barrel"/>
    <property type="match status" value="1"/>
</dbReference>
<comment type="caution">
    <text evidence="2">The sequence shown here is derived from an EMBL/GenBank/DDBJ whole genome shotgun (WGS) entry which is preliminary data.</text>
</comment>
<keyword evidence="2" id="KW-0503">Monooxygenase</keyword>
<accession>A0A246K1A1</accession>
<evidence type="ECO:0000313" key="2">
    <source>
        <dbReference type="EMBL" id="OWQ99131.1"/>
    </source>
</evidence>
<dbReference type="Pfam" id="PF03992">
    <property type="entry name" value="ABM"/>
    <property type="match status" value="1"/>
</dbReference>
<evidence type="ECO:0000313" key="3">
    <source>
        <dbReference type="Proteomes" id="UP000197361"/>
    </source>
</evidence>
<dbReference type="OrthoDB" id="9798157at2"/>
<dbReference type="EMBL" id="NISK01000001">
    <property type="protein sequence ID" value="OWQ99131.1"/>
    <property type="molecule type" value="Genomic_DNA"/>
</dbReference>
<keyword evidence="2" id="KW-0560">Oxidoreductase</keyword>
<proteinExistence type="predicted"/>
<reference evidence="2 3" key="1">
    <citation type="journal article" date="2010" name="Int. J. Syst. Evol. Microbiol.">
        <title>Sphingopyxis bauzanensis sp. nov., a psychrophilic bacterium isolated from soil.</title>
        <authorList>
            <person name="Zhang D.C."/>
            <person name="Liu H.C."/>
            <person name="Xin Y.H."/>
            <person name="Zhou Y.G."/>
            <person name="Schinner F."/>
            <person name="Margesin R."/>
        </authorList>
    </citation>
    <scope>NUCLEOTIDE SEQUENCE [LARGE SCALE GENOMIC DNA]</scope>
    <source>
        <strain evidence="2 3">DSM 22271</strain>
    </source>
</reference>
<keyword evidence="3" id="KW-1185">Reference proteome</keyword>
<sequence>MIVEHALLQVRAGEGAAFESALAKARPLVAASPGFLGMEVRRGCEAVETYLLIVHWDRMEDHRDGFRCSDRYDAWRTLLHHFYDPMPVVQYFGEPV</sequence>
<dbReference type="Gene3D" id="3.30.70.100">
    <property type="match status" value="1"/>
</dbReference>
<dbReference type="Proteomes" id="UP000197361">
    <property type="component" value="Unassembled WGS sequence"/>
</dbReference>
<dbReference type="InterPro" id="IPR011008">
    <property type="entry name" value="Dimeric_a/b-barrel"/>
</dbReference>
<dbReference type="RefSeq" id="WP_088439869.1">
    <property type="nucleotide sequence ID" value="NZ_BMMC01000004.1"/>
</dbReference>
<evidence type="ECO:0000259" key="1">
    <source>
        <dbReference type="PROSITE" id="PS51725"/>
    </source>
</evidence>
<dbReference type="InterPro" id="IPR007138">
    <property type="entry name" value="ABM_dom"/>
</dbReference>
<feature type="domain" description="ABM" evidence="1">
    <location>
        <begin position="2"/>
        <end position="92"/>
    </location>
</feature>
<protein>
    <submittedName>
        <fullName evidence="2">Antibiotic biosynthesis monooxygenase</fullName>
    </submittedName>
</protein>
<name>A0A246K1A1_9SPHN</name>